<evidence type="ECO:0000313" key="2">
    <source>
        <dbReference type="EMBL" id="MCX2979633.1"/>
    </source>
</evidence>
<dbReference type="InterPro" id="IPR037401">
    <property type="entry name" value="SnoaL-like"/>
</dbReference>
<protein>
    <submittedName>
        <fullName evidence="2">Nuclear transport factor 2</fullName>
    </submittedName>
</protein>
<name>A0ABT3TBH0_9GAMM</name>
<keyword evidence="3" id="KW-1185">Reference proteome</keyword>
<evidence type="ECO:0000259" key="1">
    <source>
        <dbReference type="Pfam" id="PF12680"/>
    </source>
</evidence>
<dbReference type="InterPro" id="IPR032710">
    <property type="entry name" value="NTF2-like_dom_sf"/>
</dbReference>
<comment type="caution">
    <text evidence="2">The sequence shown here is derived from an EMBL/GenBank/DDBJ whole genome shotgun (WGS) entry which is preliminary data.</text>
</comment>
<accession>A0ABT3TBH0</accession>
<dbReference type="SUPFAM" id="SSF54427">
    <property type="entry name" value="NTF2-like"/>
    <property type="match status" value="1"/>
</dbReference>
<dbReference type="EMBL" id="SHNN01000001">
    <property type="protein sequence ID" value="MCX2979633.1"/>
    <property type="molecule type" value="Genomic_DNA"/>
</dbReference>
<proteinExistence type="predicted"/>
<reference evidence="2" key="1">
    <citation type="submission" date="2019-02" db="EMBL/GenBank/DDBJ databases">
        <authorList>
            <person name="Li S.-H."/>
        </authorList>
    </citation>
    <scope>NUCLEOTIDE SEQUENCE</scope>
    <source>
        <strain evidence="2">IMCC14734</strain>
    </source>
</reference>
<feature type="domain" description="SnoaL-like" evidence="1">
    <location>
        <begin position="11"/>
        <end position="111"/>
    </location>
</feature>
<organism evidence="2 3">
    <name type="scientific">Candidatus Litorirhabdus singularis</name>
    <dbReference type="NCBI Taxonomy" id="2518993"/>
    <lineage>
        <taxon>Bacteria</taxon>
        <taxon>Pseudomonadati</taxon>
        <taxon>Pseudomonadota</taxon>
        <taxon>Gammaproteobacteria</taxon>
        <taxon>Cellvibrionales</taxon>
        <taxon>Halieaceae</taxon>
        <taxon>Candidatus Litorirhabdus</taxon>
    </lineage>
</organism>
<dbReference type="Proteomes" id="UP001143362">
    <property type="component" value="Unassembled WGS sequence"/>
</dbReference>
<dbReference type="Pfam" id="PF12680">
    <property type="entry name" value="SnoaL_2"/>
    <property type="match status" value="1"/>
</dbReference>
<dbReference type="Gene3D" id="3.10.450.50">
    <property type="match status" value="1"/>
</dbReference>
<evidence type="ECO:0000313" key="3">
    <source>
        <dbReference type="Proteomes" id="UP001143362"/>
    </source>
</evidence>
<sequence length="124" mass="13405">MTEAEETHKLVTDYIEMMCASDVDGIIALFAANATAEDPVGGDVQNGKQAIEAFYAKNAPLLQVELCGPICVAGNSVAFPILAELSMGGSKSYLNAIDTFEFGEDGKIVRMRAFWNPAEMRPQR</sequence>
<dbReference type="RefSeq" id="WP_279243631.1">
    <property type="nucleotide sequence ID" value="NZ_SHNN01000001.1"/>
</dbReference>
<gene>
    <name evidence="2" type="ORF">EYC98_02020</name>
</gene>